<keyword evidence="1" id="KW-1133">Transmembrane helix</keyword>
<dbReference type="RefSeq" id="WP_203841921.1">
    <property type="nucleotide sequence ID" value="NZ_BAAATV010000001.1"/>
</dbReference>
<dbReference type="EMBL" id="BOMN01000113">
    <property type="protein sequence ID" value="GIE24947.1"/>
    <property type="molecule type" value="Genomic_DNA"/>
</dbReference>
<sequence length="177" mass="19600">MSLDGIEWGDVPGWIESLATGGAFAVVAWTLLMQLRDRRGEQAAKVDFLVWAAPLSDDGSGYGFPQRATVGVAAVRWDQIMVTISNASSMAINDVFLYLPFPNARVVSLGKVPPGDHTLPFVSLDRPAQPEMIELARLVPMIQFMDSNARVWQRTVRGELAHKRRGHLRDEGHHVAR</sequence>
<gene>
    <name evidence="2" type="ORF">Ahu01nite_080490</name>
</gene>
<evidence type="ECO:0000256" key="1">
    <source>
        <dbReference type="SAM" id="Phobius"/>
    </source>
</evidence>
<evidence type="ECO:0000313" key="3">
    <source>
        <dbReference type="Proteomes" id="UP000603200"/>
    </source>
</evidence>
<proteinExistence type="predicted"/>
<keyword evidence="1" id="KW-0472">Membrane</keyword>
<accession>A0ABQ4A264</accession>
<comment type="caution">
    <text evidence="2">The sequence shown here is derived from an EMBL/GenBank/DDBJ whole genome shotgun (WGS) entry which is preliminary data.</text>
</comment>
<feature type="transmembrane region" description="Helical" evidence="1">
    <location>
        <begin position="12"/>
        <end position="32"/>
    </location>
</feature>
<dbReference type="Proteomes" id="UP000603200">
    <property type="component" value="Unassembled WGS sequence"/>
</dbReference>
<organism evidence="2 3">
    <name type="scientific">Winogradskya humida</name>
    <dbReference type="NCBI Taxonomy" id="113566"/>
    <lineage>
        <taxon>Bacteria</taxon>
        <taxon>Bacillati</taxon>
        <taxon>Actinomycetota</taxon>
        <taxon>Actinomycetes</taxon>
        <taxon>Micromonosporales</taxon>
        <taxon>Micromonosporaceae</taxon>
        <taxon>Winogradskya</taxon>
    </lineage>
</organism>
<keyword evidence="3" id="KW-1185">Reference proteome</keyword>
<keyword evidence="1" id="KW-0812">Transmembrane</keyword>
<protein>
    <submittedName>
        <fullName evidence="2">Uncharacterized protein</fullName>
    </submittedName>
</protein>
<reference evidence="2 3" key="1">
    <citation type="submission" date="2021-01" db="EMBL/GenBank/DDBJ databases">
        <title>Whole genome shotgun sequence of Actinoplanes humidus NBRC 14915.</title>
        <authorList>
            <person name="Komaki H."/>
            <person name="Tamura T."/>
        </authorList>
    </citation>
    <scope>NUCLEOTIDE SEQUENCE [LARGE SCALE GENOMIC DNA]</scope>
    <source>
        <strain evidence="2 3">NBRC 14915</strain>
    </source>
</reference>
<name>A0ABQ4A264_9ACTN</name>
<evidence type="ECO:0000313" key="2">
    <source>
        <dbReference type="EMBL" id="GIE24947.1"/>
    </source>
</evidence>